<evidence type="ECO:0000256" key="3">
    <source>
        <dbReference type="ARBA" id="ARBA00023002"/>
    </source>
</evidence>
<evidence type="ECO:0000256" key="2">
    <source>
        <dbReference type="ARBA" id="ARBA00022573"/>
    </source>
</evidence>
<organism evidence="4 5">
    <name type="scientific">Alsobacter soli</name>
    <dbReference type="NCBI Taxonomy" id="2109933"/>
    <lineage>
        <taxon>Bacteria</taxon>
        <taxon>Pseudomonadati</taxon>
        <taxon>Pseudomonadota</taxon>
        <taxon>Alphaproteobacteria</taxon>
        <taxon>Hyphomicrobiales</taxon>
        <taxon>Alsobacteraceae</taxon>
        <taxon>Alsobacter</taxon>
    </lineage>
</organism>
<dbReference type="Proteomes" id="UP000239772">
    <property type="component" value="Unassembled WGS sequence"/>
</dbReference>
<evidence type="ECO:0000313" key="5">
    <source>
        <dbReference type="Proteomes" id="UP000239772"/>
    </source>
</evidence>
<name>A0A2T1HYB6_9HYPH</name>
<accession>A0A2T1HYB6</accession>
<protein>
    <submittedName>
        <fullName evidence="4">Cobalt-precorrin-6A reductase</fullName>
    </submittedName>
</protein>
<evidence type="ECO:0000256" key="1">
    <source>
        <dbReference type="ARBA" id="ARBA00004953"/>
    </source>
</evidence>
<gene>
    <name evidence="4" type="ORF">SLNSH_02490</name>
</gene>
<dbReference type="AlphaFoldDB" id="A0A2T1HYB6"/>
<dbReference type="InterPro" id="IPR003723">
    <property type="entry name" value="Precorrin-6x_reduct"/>
</dbReference>
<keyword evidence="3" id="KW-0560">Oxidoreductase</keyword>
<dbReference type="EMBL" id="PVZS01000002">
    <property type="protein sequence ID" value="PSC06687.1"/>
    <property type="molecule type" value="Genomic_DNA"/>
</dbReference>
<dbReference type="NCBIfam" id="TIGR00715">
    <property type="entry name" value="precor6x_red"/>
    <property type="match status" value="1"/>
</dbReference>
<dbReference type="RefSeq" id="WP_106335065.1">
    <property type="nucleotide sequence ID" value="NZ_PVZS01000002.1"/>
</dbReference>
<dbReference type="Pfam" id="PF02571">
    <property type="entry name" value="CbiJ"/>
    <property type="match status" value="1"/>
</dbReference>
<dbReference type="PROSITE" id="PS51014">
    <property type="entry name" value="COBK_CBIJ"/>
    <property type="match status" value="1"/>
</dbReference>
<keyword evidence="2" id="KW-0169">Cobalamin biosynthesis</keyword>
<proteinExistence type="predicted"/>
<dbReference type="GO" id="GO:0009236">
    <property type="term" value="P:cobalamin biosynthetic process"/>
    <property type="evidence" value="ECO:0007669"/>
    <property type="project" value="UniProtKB-UniPathway"/>
</dbReference>
<dbReference type="PANTHER" id="PTHR36925">
    <property type="entry name" value="COBALT-PRECORRIN-6A REDUCTASE"/>
    <property type="match status" value="1"/>
</dbReference>
<comment type="pathway">
    <text evidence="1">Cofactor biosynthesis; adenosylcobalamin biosynthesis.</text>
</comment>
<dbReference type="OrthoDB" id="5183775at2"/>
<keyword evidence="5" id="KW-1185">Reference proteome</keyword>
<dbReference type="UniPathway" id="UPA00148"/>
<dbReference type="NCBIfam" id="NF005968">
    <property type="entry name" value="PRK08057.1-2"/>
    <property type="match status" value="1"/>
</dbReference>
<reference evidence="5" key="1">
    <citation type="submission" date="2018-03" db="EMBL/GenBank/DDBJ databases">
        <authorList>
            <person name="Sun L."/>
            <person name="Liu H."/>
            <person name="Chen W."/>
            <person name="Huang K."/>
            <person name="Liu W."/>
            <person name="Gao X."/>
        </authorList>
    </citation>
    <scope>NUCLEOTIDE SEQUENCE [LARGE SCALE GENOMIC DNA]</scope>
    <source>
        <strain evidence="5">SH9</strain>
    </source>
</reference>
<evidence type="ECO:0000313" key="4">
    <source>
        <dbReference type="EMBL" id="PSC06687.1"/>
    </source>
</evidence>
<sequence length="248" mass="26213">MRVLILGGTTEATALARRLAGRADIEAALSLAGRTSAPAESPLPTRVGGFGGVEGLAGYLRSERIDAVVDATHPFAAQMSRHAVAACREMTTPLLVYTRPEWRPGPGDRWTTVPDMPAAVEALGVAPRTVFLTVGRLSFPEFFAAPQHRYVARSIDAPDGLDRLPRCELVLARGPFDVEAEAALMQSHGVDVLVTKNSGGAATAAKLEAGRRLGVEVVMVARPAPSGAPVEHHLDAVLAWLEAHRPAP</sequence>
<dbReference type="PANTHER" id="PTHR36925:SF1">
    <property type="entry name" value="COBALT-PRECORRIN-6A REDUCTASE"/>
    <property type="match status" value="1"/>
</dbReference>
<comment type="caution">
    <text evidence="4">The sequence shown here is derived from an EMBL/GenBank/DDBJ whole genome shotgun (WGS) entry which is preliminary data.</text>
</comment>
<dbReference type="GO" id="GO:0016994">
    <property type="term" value="F:precorrin-6A reductase activity"/>
    <property type="evidence" value="ECO:0007669"/>
    <property type="project" value="InterPro"/>
</dbReference>